<accession>A0A803MEM4</accession>
<dbReference type="PANTHER" id="PTHR23272">
    <property type="entry name" value="BED FINGER-RELATED"/>
    <property type="match status" value="1"/>
</dbReference>
<evidence type="ECO:0000259" key="1">
    <source>
        <dbReference type="Pfam" id="PF14372"/>
    </source>
</evidence>
<dbReference type="AlphaFoldDB" id="A0A803MEM4"/>
<dbReference type="GO" id="GO:0003677">
    <property type="term" value="F:DNA binding"/>
    <property type="evidence" value="ECO:0007669"/>
    <property type="project" value="InterPro"/>
</dbReference>
<dbReference type="Gramene" id="AUR62027917-RA">
    <property type="protein sequence ID" value="AUR62027917-RA:cds"/>
    <property type="gene ID" value="AUR62027917"/>
</dbReference>
<feature type="domain" description="hAT-like transposase RNase-H fold" evidence="1">
    <location>
        <begin position="4"/>
        <end position="107"/>
    </location>
</feature>
<name>A0A803MEM4_CHEQI</name>
<dbReference type="InterPro" id="IPR025525">
    <property type="entry name" value="hAT-like_transposase_RNase-H"/>
</dbReference>
<evidence type="ECO:0000313" key="3">
    <source>
        <dbReference type="Proteomes" id="UP000596660"/>
    </source>
</evidence>
<keyword evidence="3" id="KW-1185">Reference proteome</keyword>
<dbReference type="SUPFAM" id="SSF53098">
    <property type="entry name" value="Ribonuclease H-like"/>
    <property type="match status" value="1"/>
</dbReference>
<proteinExistence type="predicted"/>
<dbReference type="EnsemblPlants" id="AUR62027917-RA">
    <property type="protein sequence ID" value="AUR62027917-RA:cds"/>
    <property type="gene ID" value="AUR62027917"/>
</dbReference>
<evidence type="ECO:0000313" key="2">
    <source>
        <dbReference type="EnsemblPlants" id="AUR62027917-RA:cds"/>
    </source>
</evidence>
<dbReference type="InterPro" id="IPR012337">
    <property type="entry name" value="RNaseH-like_sf"/>
</dbReference>
<reference evidence="2" key="2">
    <citation type="submission" date="2021-03" db="UniProtKB">
        <authorList>
            <consortium name="EnsemblPlants"/>
        </authorList>
    </citation>
    <scope>IDENTIFICATION</scope>
</reference>
<organism evidence="2 3">
    <name type="scientific">Chenopodium quinoa</name>
    <name type="common">Quinoa</name>
    <dbReference type="NCBI Taxonomy" id="63459"/>
    <lineage>
        <taxon>Eukaryota</taxon>
        <taxon>Viridiplantae</taxon>
        <taxon>Streptophyta</taxon>
        <taxon>Embryophyta</taxon>
        <taxon>Tracheophyta</taxon>
        <taxon>Spermatophyta</taxon>
        <taxon>Magnoliopsida</taxon>
        <taxon>eudicotyledons</taxon>
        <taxon>Gunneridae</taxon>
        <taxon>Pentapetalae</taxon>
        <taxon>Caryophyllales</taxon>
        <taxon>Chenopodiaceae</taxon>
        <taxon>Chenopodioideae</taxon>
        <taxon>Atripliceae</taxon>
        <taxon>Chenopodium</taxon>
    </lineage>
</organism>
<dbReference type="Proteomes" id="UP000596660">
    <property type="component" value="Unplaced"/>
</dbReference>
<dbReference type="PANTHER" id="PTHR23272:SF184">
    <property type="entry name" value="OS03G0311250 PROTEIN"/>
    <property type="match status" value="1"/>
</dbReference>
<dbReference type="Pfam" id="PF14372">
    <property type="entry name" value="hAT-like_RNase-H"/>
    <property type="match status" value="1"/>
</dbReference>
<reference evidence="2" key="1">
    <citation type="journal article" date="2017" name="Nature">
        <title>The genome of Chenopodium quinoa.</title>
        <authorList>
            <person name="Jarvis D.E."/>
            <person name="Ho Y.S."/>
            <person name="Lightfoot D.J."/>
            <person name="Schmoeckel S.M."/>
            <person name="Li B."/>
            <person name="Borm T.J.A."/>
            <person name="Ohyanagi H."/>
            <person name="Mineta K."/>
            <person name="Michell C.T."/>
            <person name="Saber N."/>
            <person name="Kharbatia N.M."/>
            <person name="Rupper R.R."/>
            <person name="Sharp A.R."/>
            <person name="Dally N."/>
            <person name="Boughton B.A."/>
            <person name="Woo Y.H."/>
            <person name="Gao G."/>
            <person name="Schijlen E.G.W.M."/>
            <person name="Guo X."/>
            <person name="Momin A.A."/>
            <person name="Negrao S."/>
            <person name="Al-Babili S."/>
            <person name="Gehring C."/>
            <person name="Roessner U."/>
            <person name="Jung C."/>
            <person name="Murphy K."/>
            <person name="Arold S.T."/>
            <person name="Gojobori T."/>
            <person name="van der Linden C.G."/>
            <person name="van Loo E.N."/>
            <person name="Jellen E.N."/>
            <person name="Maughan P.J."/>
            <person name="Tester M."/>
        </authorList>
    </citation>
    <scope>NUCLEOTIDE SEQUENCE [LARGE SCALE GENOMIC DNA]</scope>
    <source>
        <strain evidence="2">cv. PI 614886</strain>
    </source>
</reference>
<protein>
    <recommendedName>
        <fullName evidence="1">hAT-like transposase RNase-H fold domain-containing protein</fullName>
    </recommendedName>
</protein>
<sequence>MHISGSLYVTSNLFFHELVSVSILLNDLVSSDDPDMCLMACRMKDKYEKYWGDPEKINLLIFIAVVLDPRYKLDYVEWMINEIYNSIVASKLVKNVKEAMNALYEDYCVSSYGDGNKVETASSSDDKIPMSPKHKKIEVLKNKYKKHKCLVCAQNWLRAAPFPSIEECLEEVEHLEEEMKNMAIGDAKIDEVVEILE</sequence>